<evidence type="ECO:0000313" key="8">
    <source>
        <dbReference type="Proteomes" id="UP000018001"/>
    </source>
</evidence>
<dbReference type="InterPro" id="IPR002938">
    <property type="entry name" value="FAD-bd"/>
</dbReference>
<name>V5FYG9_BYSSN</name>
<dbReference type="EMBL" id="BAUL01000188">
    <property type="protein sequence ID" value="GAD97133.1"/>
    <property type="molecule type" value="Genomic_DNA"/>
</dbReference>
<keyword evidence="4" id="KW-0560">Oxidoreductase</keyword>
<dbReference type="PANTHER" id="PTHR13789">
    <property type="entry name" value="MONOOXYGENASE"/>
    <property type="match status" value="1"/>
</dbReference>
<keyword evidence="2" id="KW-0285">Flavoprotein</keyword>
<dbReference type="HOGENOM" id="CLU_009665_19_5_1"/>
<dbReference type="InParanoid" id="V5FYG9"/>
<dbReference type="InterPro" id="IPR050493">
    <property type="entry name" value="FAD-dep_Monooxygenase_BioMet"/>
</dbReference>
<dbReference type="InterPro" id="IPR036188">
    <property type="entry name" value="FAD/NAD-bd_sf"/>
</dbReference>
<dbReference type="Pfam" id="PF01494">
    <property type="entry name" value="FAD_binding_3"/>
    <property type="match status" value="2"/>
</dbReference>
<feature type="domain" description="FAD-binding" evidence="6">
    <location>
        <begin position="295"/>
        <end position="362"/>
    </location>
</feature>
<dbReference type="eggNOG" id="KOG2614">
    <property type="taxonomic scope" value="Eukaryota"/>
</dbReference>
<dbReference type="PRINTS" id="PR00420">
    <property type="entry name" value="RNGMNOXGNASE"/>
</dbReference>
<protein>
    <recommendedName>
        <fullName evidence="6">FAD-binding domain-containing protein</fullName>
    </recommendedName>
</protein>
<dbReference type="GO" id="GO:0004497">
    <property type="term" value="F:monooxygenase activity"/>
    <property type="evidence" value="ECO:0007669"/>
    <property type="project" value="UniProtKB-KW"/>
</dbReference>
<keyword evidence="3" id="KW-0274">FAD</keyword>
<dbReference type="Proteomes" id="UP000018001">
    <property type="component" value="Unassembled WGS sequence"/>
</dbReference>
<evidence type="ECO:0000256" key="5">
    <source>
        <dbReference type="ARBA" id="ARBA00023033"/>
    </source>
</evidence>
<evidence type="ECO:0000259" key="6">
    <source>
        <dbReference type="Pfam" id="PF01494"/>
    </source>
</evidence>
<accession>V5FYG9</accession>
<comment type="similarity">
    <text evidence="1">Belongs to the paxM FAD-dependent monooxygenase family.</text>
</comment>
<evidence type="ECO:0000256" key="3">
    <source>
        <dbReference type="ARBA" id="ARBA00022827"/>
    </source>
</evidence>
<dbReference type="OrthoDB" id="16820at2759"/>
<proteinExistence type="inferred from homology"/>
<gene>
    <name evidence="7" type="ORF">PVAR5_5803</name>
</gene>
<organism evidence="7 8">
    <name type="scientific">Byssochlamys spectabilis (strain No. 5 / NBRC 109023)</name>
    <name type="common">Paecilomyces variotii</name>
    <dbReference type="NCBI Taxonomy" id="1356009"/>
    <lineage>
        <taxon>Eukaryota</taxon>
        <taxon>Fungi</taxon>
        <taxon>Dikarya</taxon>
        <taxon>Ascomycota</taxon>
        <taxon>Pezizomycotina</taxon>
        <taxon>Eurotiomycetes</taxon>
        <taxon>Eurotiomycetidae</taxon>
        <taxon>Eurotiales</taxon>
        <taxon>Thermoascaceae</taxon>
        <taxon>Paecilomyces</taxon>
    </lineage>
</organism>
<feature type="domain" description="FAD-binding" evidence="6">
    <location>
        <begin position="7"/>
        <end position="198"/>
    </location>
</feature>
<dbReference type="AlphaFoldDB" id="V5FYG9"/>
<evidence type="ECO:0000256" key="1">
    <source>
        <dbReference type="ARBA" id="ARBA00007992"/>
    </source>
</evidence>
<keyword evidence="5" id="KW-0503">Monooxygenase</keyword>
<dbReference type="SUPFAM" id="SSF51905">
    <property type="entry name" value="FAD/NAD(P)-binding domain"/>
    <property type="match status" value="1"/>
</dbReference>
<evidence type="ECO:0000256" key="4">
    <source>
        <dbReference type="ARBA" id="ARBA00023002"/>
    </source>
</evidence>
<reference evidence="8" key="1">
    <citation type="journal article" date="2014" name="Genome Announc.">
        <title>Draft genome sequence of the formaldehyde-resistant fungus Byssochlamys spectabilis No. 5 (anamorph Paecilomyces variotii No. 5) (NBRC109023).</title>
        <authorList>
            <person name="Oka T."/>
            <person name="Ekino K."/>
            <person name="Fukuda K."/>
            <person name="Nomura Y."/>
        </authorList>
    </citation>
    <scope>NUCLEOTIDE SEQUENCE [LARGE SCALE GENOMIC DNA]</scope>
    <source>
        <strain evidence="8">No. 5 / NBRC 109023</strain>
    </source>
</reference>
<keyword evidence="8" id="KW-1185">Reference proteome</keyword>
<evidence type="ECO:0000256" key="2">
    <source>
        <dbReference type="ARBA" id="ARBA00022630"/>
    </source>
</evidence>
<dbReference type="GO" id="GO:0071949">
    <property type="term" value="F:FAD binding"/>
    <property type="evidence" value="ECO:0007669"/>
    <property type="project" value="InterPro"/>
</dbReference>
<sequence length="418" mass="47394">MASLSDDVVIIGAGLGGVALALALHEKSIPCRLYESRAEDAKALGSGVSLTPNGLKVLDHLGIYERIAPKCYQVEKLALKDAEGRKVRDVHICTEELYGFKTCRMWRQLLLDELRAAVKERGIPIEYGAKFEKVLEEITDGVTFRINGRTERASLLIGVDGIYSAVRKHLTSDMPKYTGIACVYAHLPTDNLSWLKEDPDKAGTILDEPGAIFMIPEDPEGIDLMVGRQFSHPSLDRDGREALRTDNDALYGLFCEGYERWHAPAQELMDKLSIRKESLLFWPYERMPKMERWSSRTGRVVIMGDAAHAMPPSSGQGVNQAFEDGYALAHLLSSLSSKTKWTEGLDYWHHLRQARIDAILDMAHQTDILRLPKEEREFYEQRDGFDADKKMQNPEDYLKWLFVTHTEEDITAWIRDHS</sequence>
<evidence type="ECO:0000313" key="7">
    <source>
        <dbReference type="EMBL" id="GAD97133.1"/>
    </source>
</evidence>
<dbReference type="PANTHER" id="PTHR13789:SF316">
    <property type="entry name" value="FAD-BINDING DOMAIN-CONTAINING PROTEIN"/>
    <property type="match status" value="1"/>
</dbReference>
<dbReference type="Gene3D" id="3.50.50.60">
    <property type="entry name" value="FAD/NAD(P)-binding domain"/>
    <property type="match status" value="1"/>
</dbReference>
<comment type="caution">
    <text evidence="7">The sequence shown here is derived from an EMBL/GenBank/DDBJ whole genome shotgun (WGS) entry which is preliminary data.</text>
</comment>